<dbReference type="Proteomes" id="UP000799754">
    <property type="component" value="Unassembled WGS sequence"/>
</dbReference>
<proteinExistence type="predicted"/>
<organism evidence="1 2">
    <name type="scientific">Macroventuria anomochaeta</name>
    <dbReference type="NCBI Taxonomy" id="301207"/>
    <lineage>
        <taxon>Eukaryota</taxon>
        <taxon>Fungi</taxon>
        <taxon>Dikarya</taxon>
        <taxon>Ascomycota</taxon>
        <taxon>Pezizomycotina</taxon>
        <taxon>Dothideomycetes</taxon>
        <taxon>Pleosporomycetidae</taxon>
        <taxon>Pleosporales</taxon>
        <taxon>Pleosporineae</taxon>
        <taxon>Didymellaceae</taxon>
        <taxon>Macroventuria</taxon>
    </lineage>
</organism>
<sequence>MTDSDSDSALSSAPPTEDEMPVETAPAKAPKAAPQKKKKNGTILTFFNKRSPSPPARQRPASPPHEYVPEDNPDIAFIVMFRSRFNEAFPRNAPHVGPQDIELGVAEGAPSPDVEGLLCALLGLVLNRKKPVEKGHYGRALEEAIQTQKSQWPAKWNYINPLSGSRSFNTMTPTERIILLHTLCLWSLNQSEEVKAMIAQAYKSRTTKDKLDTNIPLSVQPWGRDGEKRRYWLVEGQNDTHFRVYREGKSQTAKATWWSVAGSIDELRVLAKVLEEEDGHREAKMLSERMINAVPRFEASEVKRKRREYRVNRTAAFTRPEPGFSLYEGRTRGKRQRYTYDEGDDFDSDDAPVRRSSRQSARDSSPMHSGPTVTASGRQVRSRAAGTYGETLHSGQTTDRASPATGEYVRSDVSEEPRQSRSTRAGNRSHLNREMDSEEDDDATSWDGGEEEEEPDQMDLDDGDEDDLADQSSDEEQEPQTLLVTLHYRKQPSNISDETNSEPASTNGAKHNADIPMSDVGAPLQPAAPAIAVALPPTQPAPQPPCVIPTAIPNSLSVQQPTVIAAPKVEQQQPPAEANALPKLDGFFSAPTPPYIAPEEAPKQEQPPFHPVQPEAPQQLPYSTTLPVTTHAPNWQ</sequence>
<gene>
    <name evidence="1" type="ORF">BU25DRAFT_493900</name>
</gene>
<dbReference type="EMBL" id="MU006733">
    <property type="protein sequence ID" value="KAF2623997.1"/>
    <property type="molecule type" value="Genomic_DNA"/>
</dbReference>
<protein>
    <submittedName>
        <fullName evidence="1">Uncharacterized protein</fullName>
    </submittedName>
</protein>
<name>A0ACB6RRU5_9PLEO</name>
<evidence type="ECO:0000313" key="2">
    <source>
        <dbReference type="Proteomes" id="UP000799754"/>
    </source>
</evidence>
<accession>A0ACB6RRU5</accession>
<reference evidence="1" key="1">
    <citation type="journal article" date="2020" name="Stud. Mycol.">
        <title>101 Dothideomycetes genomes: a test case for predicting lifestyles and emergence of pathogens.</title>
        <authorList>
            <person name="Haridas S."/>
            <person name="Albert R."/>
            <person name="Binder M."/>
            <person name="Bloem J."/>
            <person name="Labutti K."/>
            <person name="Salamov A."/>
            <person name="Andreopoulos B."/>
            <person name="Baker S."/>
            <person name="Barry K."/>
            <person name="Bills G."/>
            <person name="Bluhm B."/>
            <person name="Cannon C."/>
            <person name="Castanera R."/>
            <person name="Culley D."/>
            <person name="Daum C."/>
            <person name="Ezra D."/>
            <person name="Gonzalez J."/>
            <person name="Henrissat B."/>
            <person name="Kuo A."/>
            <person name="Liang C."/>
            <person name="Lipzen A."/>
            <person name="Lutzoni F."/>
            <person name="Magnuson J."/>
            <person name="Mondo S."/>
            <person name="Nolan M."/>
            <person name="Ohm R."/>
            <person name="Pangilinan J."/>
            <person name="Park H.-J."/>
            <person name="Ramirez L."/>
            <person name="Alfaro M."/>
            <person name="Sun H."/>
            <person name="Tritt A."/>
            <person name="Yoshinaga Y."/>
            <person name="Zwiers L.-H."/>
            <person name="Turgeon B."/>
            <person name="Goodwin S."/>
            <person name="Spatafora J."/>
            <person name="Crous P."/>
            <person name="Grigoriev I."/>
        </authorList>
    </citation>
    <scope>NUCLEOTIDE SEQUENCE</scope>
    <source>
        <strain evidence="1">CBS 525.71</strain>
    </source>
</reference>
<keyword evidence="2" id="KW-1185">Reference proteome</keyword>
<evidence type="ECO:0000313" key="1">
    <source>
        <dbReference type="EMBL" id="KAF2623997.1"/>
    </source>
</evidence>
<comment type="caution">
    <text evidence="1">The sequence shown here is derived from an EMBL/GenBank/DDBJ whole genome shotgun (WGS) entry which is preliminary data.</text>
</comment>